<evidence type="ECO:0000256" key="4">
    <source>
        <dbReference type="ARBA" id="ARBA00022692"/>
    </source>
</evidence>
<dbReference type="Pfam" id="PF00999">
    <property type="entry name" value="Na_H_Exchanger"/>
    <property type="match status" value="1"/>
</dbReference>
<keyword evidence="5 8" id="KW-1133">Transmembrane helix</keyword>
<keyword evidence="6" id="KW-0406">Ion transport</keyword>
<comment type="subcellular location">
    <subcellularLocation>
        <location evidence="1">Cell membrane</location>
        <topology evidence="1">Multi-pass membrane protein</topology>
    </subcellularLocation>
</comment>
<proteinExistence type="predicted"/>
<feature type="transmembrane region" description="Helical" evidence="8">
    <location>
        <begin position="336"/>
        <end position="356"/>
    </location>
</feature>
<protein>
    <submittedName>
        <fullName evidence="10">Cation:proton antiporter</fullName>
    </submittedName>
</protein>
<evidence type="ECO:0000256" key="1">
    <source>
        <dbReference type="ARBA" id="ARBA00004651"/>
    </source>
</evidence>
<dbReference type="InterPro" id="IPR006153">
    <property type="entry name" value="Cation/H_exchanger_TM"/>
</dbReference>
<feature type="transmembrane region" description="Helical" evidence="8">
    <location>
        <begin position="185"/>
        <end position="205"/>
    </location>
</feature>
<feature type="transmembrane region" description="Helical" evidence="8">
    <location>
        <begin position="399"/>
        <end position="419"/>
    </location>
</feature>
<keyword evidence="2" id="KW-0813">Transport</keyword>
<gene>
    <name evidence="10" type="ORF">ACFPRH_25215</name>
</gene>
<dbReference type="PANTHER" id="PTHR32507">
    <property type="entry name" value="NA(+)/H(+) ANTIPORTER 1"/>
    <property type="match status" value="1"/>
</dbReference>
<keyword evidence="4 8" id="KW-0812">Transmembrane</keyword>
<accession>A0ABW0AQN3</accession>
<sequence length="433" mass="44481">MNPWAVLVAAALLAGYAVLSRRLSTTVVSGPMVFVAGGLAMGPLGLDLVDRGQDAEVTRAVLESALALVLFAGASSVRRRDLRRERSLPVRLLTIGLPLTMALGWLLAGAVLPGLGLWELAVIGVVLAPTDAALGQQAVSDERVPATVRHGLGVESGLNDGIALPFFLLALAAAGEGHGERQGPAAVFLLALVVSGAIGLAAGWLGAELLGRSAARDTSTPAWRQILVLLVPAAAYALCVVTDGSGFIGAWTAGLAFGTAGRARASADRPTTTPATATATDDAATASASASASADERVGHEVEFTDRLGELLTALSFLLFGAVILGPVLRHADWRMLLYALLSLTVVRMLPVALALAGTGLRPPTVAYIGWFGPRGLASLVFGLIAFEEALPGTETLSGVIAVTVALSVLLHGCSAAYLGSRYGRWYSGSLRL</sequence>
<evidence type="ECO:0000256" key="7">
    <source>
        <dbReference type="ARBA" id="ARBA00023136"/>
    </source>
</evidence>
<keyword evidence="7 8" id="KW-0472">Membrane</keyword>
<dbReference type="RefSeq" id="WP_344474597.1">
    <property type="nucleotide sequence ID" value="NZ_BAAASB010000004.1"/>
</dbReference>
<evidence type="ECO:0000259" key="9">
    <source>
        <dbReference type="Pfam" id="PF00999"/>
    </source>
</evidence>
<feature type="transmembrane region" description="Helical" evidence="8">
    <location>
        <begin position="30"/>
        <end position="49"/>
    </location>
</feature>
<evidence type="ECO:0000256" key="3">
    <source>
        <dbReference type="ARBA" id="ARBA00022449"/>
    </source>
</evidence>
<feature type="transmembrane region" description="Helical" evidence="8">
    <location>
        <begin position="226"/>
        <end position="251"/>
    </location>
</feature>
<keyword evidence="3" id="KW-0050">Antiport</keyword>
<evidence type="ECO:0000256" key="2">
    <source>
        <dbReference type="ARBA" id="ARBA00022448"/>
    </source>
</evidence>
<feature type="transmembrane region" description="Helical" evidence="8">
    <location>
        <begin position="88"/>
        <end position="108"/>
    </location>
</feature>
<dbReference type="EMBL" id="JBHSKP010000019">
    <property type="protein sequence ID" value="MFC5155038.1"/>
    <property type="molecule type" value="Genomic_DNA"/>
</dbReference>
<evidence type="ECO:0000313" key="10">
    <source>
        <dbReference type="EMBL" id="MFC5155038.1"/>
    </source>
</evidence>
<dbReference type="Proteomes" id="UP001596160">
    <property type="component" value="Unassembled WGS sequence"/>
</dbReference>
<feature type="transmembrane region" description="Helical" evidence="8">
    <location>
        <begin position="311"/>
        <end position="329"/>
    </location>
</feature>
<evidence type="ECO:0000256" key="8">
    <source>
        <dbReference type="SAM" id="Phobius"/>
    </source>
</evidence>
<evidence type="ECO:0000313" key="11">
    <source>
        <dbReference type="Proteomes" id="UP001596160"/>
    </source>
</evidence>
<organism evidence="10 11">
    <name type="scientific">Streptomyces amakusaensis</name>
    <dbReference type="NCBI Taxonomy" id="67271"/>
    <lineage>
        <taxon>Bacteria</taxon>
        <taxon>Bacillati</taxon>
        <taxon>Actinomycetota</taxon>
        <taxon>Actinomycetes</taxon>
        <taxon>Kitasatosporales</taxon>
        <taxon>Streptomycetaceae</taxon>
        <taxon>Streptomyces</taxon>
    </lineage>
</organism>
<feature type="domain" description="Cation/H+ exchanger transmembrane" evidence="9">
    <location>
        <begin position="9"/>
        <end position="416"/>
    </location>
</feature>
<evidence type="ECO:0000256" key="6">
    <source>
        <dbReference type="ARBA" id="ARBA00023065"/>
    </source>
</evidence>
<evidence type="ECO:0000256" key="5">
    <source>
        <dbReference type="ARBA" id="ARBA00022989"/>
    </source>
</evidence>
<keyword evidence="11" id="KW-1185">Reference proteome</keyword>
<dbReference type="PANTHER" id="PTHR32507:SF8">
    <property type="entry name" value="CNH1P"/>
    <property type="match status" value="1"/>
</dbReference>
<feature type="transmembrane region" description="Helical" evidence="8">
    <location>
        <begin position="368"/>
        <end position="387"/>
    </location>
</feature>
<comment type="caution">
    <text evidence="10">The sequence shown here is derived from an EMBL/GenBank/DDBJ whole genome shotgun (WGS) entry which is preliminary data.</text>
</comment>
<reference evidence="11" key="1">
    <citation type="journal article" date="2019" name="Int. J. Syst. Evol. Microbiol.">
        <title>The Global Catalogue of Microorganisms (GCM) 10K type strain sequencing project: providing services to taxonomists for standard genome sequencing and annotation.</title>
        <authorList>
            <consortium name="The Broad Institute Genomics Platform"/>
            <consortium name="The Broad Institute Genome Sequencing Center for Infectious Disease"/>
            <person name="Wu L."/>
            <person name="Ma J."/>
        </authorList>
    </citation>
    <scope>NUCLEOTIDE SEQUENCE [LARGE SCALE GENOMIC DNA]</scope>
    <source>
        <strain evidence="11">PCU 266</strain>
    </source>
</reference>
<name>A0ABW0AQN3_9ACTN</name>